<dbReference type="RefSeq" id="WP_124955369.1">
    <property type="nucleotide sequence ID" value="NZ_RRCH01000027.1"/>
</dbReference>
<comment type="caution">
    <text evidence="2">The sequence shown here is derived from an EMBL/GenBank/DDBJ whole genome shotgun (WGS) entry which is preliminary data.</text>
</comment>
<sequence length="671" mass="74490">MFLFPVEVAYELVPLVLWTGKLHPVAVRDSDGSIVAEIKDDESDFLPAGRYTIDIMSIEMKVYLLVDGPVAIRSESDRGRIIDCSAAKTVQLGLRSFHELPTATVTTTDRPYDVMRAFSCLGSALKTTSCERSFPTLRGHPPLFERGSRFQAPANLERTEETASIRIEVPPTLESIYPIAPLAYYLNAVVRPGDTPRIVTTDTTYPLDRGDGLETGAARLLKRTFTLDCITRTEGFYPFPLGERVTLEQRLLDAGIEVDFSALYEQTLVERVNEYISIPFGLLEDLVPRWPLTADVRPLGKHIPFLPFVVQSLGTVRCLPLSCQRLTSPVSPAIEEFCRQTPNRDESSIQNEEDESAVERGFPRSSEDADIPTDIYTPPETDSVTQLWLADGYPLQGAKPTIDALKRRFETATVDEYEVAVVSNDTAMRAESDVTDLYGQREQISFDVTMYEELARSELRDVFTKSYDLVHYIGHVDVEGLLCSDGWLDAHTLEWVATRMFVLNGCRSYVQGRALVDAGANGGMCTLSNVANTAATRIGRTVARLLNAGFTLGGVLELINEASLIGQQYMIVGDPSTAVVWNPQDSPRLVDLTSTSDADTFTADLQTYAANQSRIGSLYLPSVVDNDMYYISSSNITEFTVSESTAIEFLQEDRFPVRIDGSLEWDDSVEL</sequence>
<dbReference type="Proteomes" id="UP000282322">
    <property type="component" value="Unassembled WGS sequence"/>
</dbReference>
<evidence type="ECO:0000313" key="2">
    <source>
        <dbReference type="EMBL" id="RRJ29693.1"/>
    </source>
</evidence>
<feature type="region of interest" description="Disordered" evidence="1">
    <location>
        <begin position="341"/>
        <end position="377"/>
    </location>
</feature>
<dbReference type="AlphaFoldDB" id="A0A3P3RB68"/>
<keyword evidence="3" id="KW-1185">Reference proteome</keyword>
<evidence type="ECO:0000313" key="3">
    <source>
        <dbReference type="Proteomes" id="UP000282322"/>
    </source>
</evidence>
<protein>
    <recommendedName>
        <fullName evidence="4">Caspase family protein</fullName>
    </recommendedName>
</protein>
<proteinExistence type="predicted"/>
<evidence type="ECO:0000256" key="1">
    <source>
        <dbReference type="SAM" id="MobiDB-lite"/>
    </source>
</evidence>
<name>A0A3P3RB68_9EURY</name>
<feature type="compositionally biased region" description="Basic and acidic residues" evidence="1">
    <location>
        <begin position="357"/>
        <end position="367"/>
    </location>
</feature>
<evidence type="ECO:0008006" key="4">
    <source>
        <dbReference type="Google" id="ProtNLM"/>
    </source>
</evidence>
<gene>
    <name evidence="2" type="ORF">EIK79_12100</name>
</gene>
<accession>A0A3P3RB68</accession>
<dbReference type="OrthoDB" id="269729at2157"/>
<organism evidence="2 3">
    <name type="scientific">Halocatena pleomorpha</name>
    <dbReference type="NCBI Taxonomy" id="1785090"/>
    <lineage>
        <taxon>Archaea</taxon>
        <taxon>Methanobacteriati</taxon>
        <taxon>Methanobacteriota</taxon>
        <taxon>Stenosarchaea group</taxon>
        <taxon>Halobacteria</taxon>
        <taxon>Halobacteriales</taxon>
        <taxon>Natronomonadaceae</taxon>
        <taxon>Halocatena</taxon>
    </lineage>
</organism>
<dbReference type="EMBL" id="RRCH01000027">
    <property type="protein sequence ID" value="RRJ29693.1"/>
    <property type="molecule type" value="Genomic_DNA"/>
</dbReference>
<reference evidence="2 3" key="1">
    <citation type="submission" date="2018-11" db="EMBL/GenBank/DDBJ databases">
        <title>Taxonoimc description of Halomarina strain SPP-AMP-1.</title>
        <authorList>
            <person name="Pal Y."/>
            <person name="Srinivasana K."/>
            <person name="Verma A."/>
            <person name="Kumar P."/>
        </authorList>
    </citation>
    <scope>NUCLEOTIDE SEQUENCE [LARGE SCALE GENOMIC DNA]</scope>
    <source>
        <strain evidence="2 3">SPP-AMP-1</strain>
    </source>
</reference>